<protein>
    <submittedName>
        <fullName evidence="1">Uncharacterized protein</fullName>
    </submittedName>
</protein>
<gene>
    <name evidence="1" type="ORF">D1164_20270</name>
</gene>
<reference evidence="1 2" key="1">
    <citation type="journal article" date="2015" name="Int. J. Syst. Evol. Microbiol.">
        <title>Mariniphaga sediminis sp. nov., isolated from coastal sediment.</title>
        <authorList>
            <person name="Wang F.Q."/>
            <person name="Shen Q.Y."/>
            <person name="Chen G.J."/>
            <person name="Du Z.J."/>
        </authorList>
    </citation>
    <scope>NUCLEOTIDE SEQUENCE [LARGE SCALE GENOMIC DNA]</scope>
    <source>
        <strain evidence="1 2">SY21</strain>
    </source>
</reference>
<sequence length="119" mass="13219">MGKMTESKKRDFVSQLVVIMEQNEQLLTDKGFNPQEKIAALKQEMTDADAAEARQREAAAAAKDATRTAQQTLDVAYTNASATVDLITGLLGKKDNLVLEIKKLRNTERRPRSPREASE</sequence>
<dbReference type="RefSeq" id="WP_119351730.1">
    <property type="nucleotide sequence ID" value="NZ_QWET01000022.1"/>
</dbReference>
<name>A0A399CTV3_9BACT</name>
<proteinExistence type="predicted"/>
<keyword evidence="2" id="KW-1185">Reference proteome</keyword>
<dbReference type="Proteomes" id="UP000266441">
    <property type="component" value="Unassembled WGS sequence"/>
</dbReference>
<evidence type="ECO:0000313" key="2">
    <source>
        <dbReference type="Proteomes" id="UP000266441"/>
    </source>
</evidence>
<dbReference type="OrthoDB" id="1122242at2"/>
<comment type="caution">
    <text evidence="1">The sequence shown here is derived from an EMBL/GenBank/DDBJ whole genome shotgun (WGS) entry which is preliminary data.</text>
</comment>
<accession>A0A399CTV3</accession>
<evidence type="ECO:0000313" key="1">
    <source>
        <dbReference type="EMBL" id="RIH63325.1"/>
    </source>
</evidence>
<dbReference type="EMBL" id="QWET01000022">
    <property type="protein sequence ID" value="RIH63325.1"/>
    <property type="molecule type" value="Genomic_DNA"/>
</dbReference>
<dbReference type="AlphaFoldDB" id="A0A399CTV3"/>
<organism evidence="1 2">
    <name type="scientific">Mariniphaga sediminis</name>
    <dbReference type="NCBI Taxonomy" id="1628158"/>
    <lineage>
        <taxon>Bacteria</taxon>
        <taxon>Pseudomonadati</taxon>
        <taxon>Bacteroidota</taxon>
        <taxon>Bacteroidia</taxon>
        <taxon>Marinilabiliales</taxon>
        <taxon>Prolixibacteraceae</taxon>
        <taxon>Mariniphaga</taxon>
    </lineage>
</organism>